<dbReference type="RefSeq" id="WP_226393096.1">
    <property type="nucleotide sequence ID" value="NZ_JADCKB010000017.1"/>
</dbReference>
<protein>
    <submittedName>
        <fullName evidence="1">Uncharacterized protein</fullName>
    </submittedName>
</protein>
<dbReference type="EMBL" id="JADCKB010000017">
    <property type="protein sequence ID" value="MBE5040543.1"/>
    <property type="molecule type" value="Genomic_DNA"/>
</dbReference>
<gene>
    <name evidence="1" type="ORF">INF28_08730</name>
</gene>
<sequence length="63" mass="7110">MKQLGNLAIVAAKHKECLLQIHDEEVTVHVGQPSERKSITCNVWDDAYIDKIIAFLNFGTEID</sequence>
<accession>A0A9D5RC07</accession>
<dbReference type="Proteomes" id="UP000806542">
    <property type="component" value="Unassembled WGS sequence"/>
</dbReference>
<reference evidence="1" key="1">
    <citation type="submission" date="2020-10" db="EMBL/GenBank/DDBJ databases">
        <title>ChiBAC.</title>
        <authorList>
            <person name="Zenner C."/>
            <person name="Hitch T.C.A."/>
            <person name="Clavel T."/>
        </authorList>
    </citation>
    <scope>NUCLEOTIDE SEQUENCE</scope>
    <source>
        <strain evidence="1">DSM 107454</strain>
    </source>
</reference>
<keyword evidence="2" id="KW-1185">Reference proteome</keyword>
<dbReference type="AlphaFoldDB" id="A0A9D5RC07"/>
<comment type="caution">
    <text evidence="1">The sequence shown here is derived from an EMBL/GenBank/DDBJ whole genome shotgun (WGS) entry which is preliminary data.</text>
</comment>
<organism evidence="1 2">
    <name type="scientific">Ructibacterium gallinarum</name>
    <dbReference type="NCBI Taxonomy" id="2779355"/>
    <lineage>
        <taxon>Bacteria</taxon>
        <taxon>Bacillati</taxon>
        <taxon>Bacillota</taxon>
        <taxon>Clostridia</taxon>
        <taxon>Eubacteriales</taxon>
        <taxon>Oscillospiraceae</taxon>
        <taxon>Ructibacterium</taxon>
    </lineage>
</organism>
<name>A0A9D5RC07_9FIRM</name>
<evidence type="ECO:0000313" key="1">
    <source>
        <dbReference type="EMBL" id="MBE5040543.1"/>
    </source>
</evidence>
<evidence type="ECO:0000313" key="2">
    <source>
        <dbReference type="Proteomes" id="UP000806542"/>
    </source>
</evidence>
<proteinExistence type="predicted"/>